<dbReference type="GO" id="GO:0003746">
    <property type="term" value="F:translation elongation factor activity"/>
    <property type="evidence" value="ECO:0007669"/>
    <property type="project" value="UniProtKB-UniRule"/>
</dbReference>
<dbReference type="VEuPathDB" id="VectorBase:LLONM1_008250"/>
<dbReference type="InterPro" id="IPR014721">
    <property type="entry name" value="Ribsml_uS5_D2-typ_fold_subgr"/>
</dbReference>
<dbReference type="FunFam" id="3.30.70.870:FF:000001">
    <property type="entry name" value="Elongation factor G"/>
    <property type="match status" value="1"/>
</dbReference>
<dbReference type="FunFam" id="3.30.230.10:FF:000003">
    <property type="entry name" value="Elongation factor G"/>
    <property type="match status" value="1"/>
</dbReference>
<evidence type="ECO:0000256" key="7">
    <source>
        <dbReference type="ARBA" id="ARBA00023128"/>
    </source>
</evidence>
<dbReference type="Gene3D" id="3.30.70.240">
    <property type="match status" value="1"/>
</dbReference>
<dbReference type="InterPro" id="IPR000795">
    <property type="entry name" value="T_Tr_GTP-bd_dom"/>
</dbReference>
<dbReference type="SUPFAM" id="SSF50447">
    <property type="entry name" value="Translation proteins"/>
    <property type="match status" value="1"/>
</dbReference>
<dbReference type="InterPro" id="IPR009000">
    <property type="entry name" value="Transl_B-barrel_sf"/>
</dbReference>
<keyword evidence="3 9" id="KW-0547">Nucleotide-binding</keyword>
<dbReference type="InterPro" id="IPR035647">
    <property type="entry name" value="EFG_III/V"/>
</dbReference>
<comment type="subcellular location">
    <subcellularLocation>
        <location evidence="1 9">Mitochondrion</location>
    </subcellularLocation>
</comment>
<dbReference type="InterPro" id="IPR009022">
    <property type="entry name" value="EFG_III"/>
</dbReference>
<dbReference type="UniPathway" id="UPA00345"/>
<dbReference type="PANTHER" id="PTHR43636">
    <property type="entry name" value="ELONGATION FACTOR G, MITOCHONDRIAL"/>
    <property type="match status" value="1"/>
</dbReference>
<dbReference type="Gene3D" id="3.40.50.300">
    <property type="entry name" value="P-loop containing nucleotide triphosphate hydrolases"/>
    <property type="match status" value="1"/>
</dbReference>
<protein>
    <recommendedName>
        <fullName evidence="9">Elongation factor G, mitochondrial</fullName>
        <shortName evidence="9">EF-Gmt</shortName>
    </recommendedName>
    <alternativeName>
        <fullName evidence="9">Elongation factor G 1, mitochondrial</fullName>
        <shortName evidence="9">mEF-G 1</shortName>
    </alternativeName>
    <alternativeName>
        <fullName evidence="9">Elongation factor G1</fullName>
    </alternativeName>
</protein>
<dbReference type="Pfam" id="PF14492">
    <property type="entry name" value="EFG_III"/>
    <property type="match status" value="1"/>
</dbReference>
<dbReference type="InterPro" id="IPR027417">
    <property type="entry name" value="P-loop_NTPase"/>
</dbReference>
<evidence type="ECO:0000256" key="2">
    <source>
        <dbReference type="ARBA" id="ARBA00005870"/>
    </source>
</evidence>
<reference evidence="11" key="1">
    <citation type="journal article" date="2020" name="BMC">
        <title>Leishmania infection induces a limited differential gene expression in the sand fly midgut.</title>
        <authorList>
            <person name="Coutinho-Abreu I.V."/>
            <person name="Serafim T.D."/>
            <person name="Meneses C."/>
            <person name="Kamhawi S."/>
            <person name="Oliveira F."/>
            <person name="Valenzuela J.G."/>
        </authorList>
    </citation>
    <scope>NUCLEOTIDE SEQUENCE</scope>
    <source>
        <strain evidence="11">Jacobina</strain>
        <tissue evidence="11">Midgut</tissue>
    </source>
</reference>
<evidence type="ECO:0000256" key="9">
    <source>
        <dbReference type="HAMAP-Rule" id="MF_03061"/>
    </source>
</evidence>
<dbReference type="EMBL" id="GITU01002761">
    <property type="protein sequence ID" value="MBC1171464.1"/>
    <property type="molecule type" value="Transcribed_RNA"/>
</dbReference>
<dbReference type="PRINTS" id="PR00315">
    <property type="entry name" value="ELONGATNFCT"/>
</dbReference>
<comment type="pathway">
    <text evidence="9">Protein biosynthesis; polypeptide chain elongation.</text>
</comment>
<dbReference type="SUPFAM" id="SSF54980">
    <property type="entry name" value="EF-G C-terminal domain-like"/>
    <property type="match status" value="2"/>
</dbReference>
<dbReference type="NCBIfam" id="NF009381">
    <property type="entry name" value="PRK12740.1-5"/>
    <property type="match status" value="1"/>
</dbReference>
<dbReference type="PROSITE" id="PS00301">
    <property type="entry name" value="G_TR_1"/>
    <property type="match status" value="1"/>
</dbReference>
<dbReference type="Gene3D" id="3.30.70.870">
    <property type="entry name" value="Elongation Factor G (Translational Gtpase), domain 3"/>
    <property type="match status" value="1"/>
</dbReference>
<dbReference type="CDD" id="cd04097">
    <property type="entry name" value="mtEFG1_C"/>
    <property type="match status" value="1"/>
</dbReference>
<accession>A0A7G3AI96</accession>
<dbReference type="InterPro" id="IPR020568">
    <property type="entry name" value="Ribosomal_Su5_D2-typ_SF"/>
</dbReference>
<dbReference type="CDD" id="cd16262">
    <property type="entry name" value="EFG_III"/>
    <property type="match status" value="1"/>
</dbReference>
<dbReference type="GO" id="GO:0005525">
    <property type="term" value="F:GTP binding"/>
    <property type="evidence" value="ECO:0007669"/>
    <property type="project" value="UniProtKB-UniRule"/>
</dbReference>
<evidence type="ECO:0000313" key="11">
    <source>
        <dbReference type="EMBL" id="MBC1171464.1"/>
    </source>
</evidence>
<dbReference type="GO" id="GO:0070125">
    <property type="term" value="P:mitochondrial translational elongation"/>
    <property type="evidence" value="ECO:0007669"/>
    <property type="project" value="UniProtKB-UniRule"/>
</dbReference>
<feature type="binding site" evidence="9">
    <location>
        <begin position="52"/>
        <end position="59"/>
    </location>
    <ligand>
        <name>GTP</name>
        <dbReference type="ChEBI" id="CHEBI:37565"/>
    </ligand>
</feature>
<dbReference type="InterPro" id="IPR047872">
    <property type="entry name" value="EFG_IV"/>
</dbReference>
<dbReference type="NCBIfam" id="TIGR00231">
    <property type="entry name" value="small_GTP"/>
    <property type="match status" value="1"/>
</dbReference>
<keyword evidence="8 9" id="KW-0342">GTP-binding</keyword>
<dbReference type="FunFam" id="3.30.70.240:FF:000001">
    <property type="entry name" value="Elongation factor G"/>
    <property type="match status" value="1"/>
</dbReference>
<name>A0A7G3AI96_LUTLO</name>
<dbReference type="SUPFAM" id="SSF54211">
    <property type="entry name" value="Ribosomal protein S5 domain 2-like"/>
    <property type="match status" value="1"/>
</dbReference>
<sequence>MAILSIFRLPLALRSVRCGKSVVINNSKFFSSHAKFAEHKPLEKIRNIGISAHIDSGKTTLTERILFYTGRIEQMHEVKGKDNVGATMDSMELERQRGITIQSAATYTLWKEHNINIIDTPGHVDFTVEVERALRVLDGAILVLCAVGGVQSQTLTVNRQMKRYNVPCLAFINKLDRMGANPYRVLHQMRSKLNHNAAFVQLPIGLESACQGVVDIVRNEAIYFEGDFGMKIRRDEIPQDMRTEASEKRQELIEHLSNVDDTLGELFLEDKGVTVEDIMGAIRRSCLKRKFTPVFVGTALKNKGVQPLLDAVLDYLPNPGEVENTALVEMEGKPTEKIILNSARDDSNPFVGLAFKLEAGRFGQLTYLRCYQGCLRKGDNIYNTRTSKKVRIARLVRLHSNQMEDVNEVFAGDIFALFGVDCASGDTFVVNPKLPLSMESIYVPDPVVSMSIVPNNAKDRDNFSKAVARFTKEDPTFHFHFDPDVRETLVSGMGELHLEIYAQRMEREYGCPVTLGKPKVAFRETLVAPCPFDYLHKKQSGGQGQYGRVIGIMEPLPPTNNTVLEFVDETIGTNVPKPYIPGIEKGFRAMAEKGLLTGHRLSGIKFRLQDGAHHIVDSSEYSFFLAAQGAVREVFENGSWQILEPIMFVEVTAPEEFQGAILGQLSKRHGIITGTDGNEGWFTTYAEVPLNDMFGYAGELRSSTQGKGEFTMEYSRYAPCLPEVQEKLIQEYQRAQGVGTDERKKKKN</sequence>
<organism evidence="11">
    <name type="scientific">Lutzomyia longipalpis</name>
    <name type="common">Sand fly</name>
    <dbReference type="NCBI Taxonomy" id="7200"/>
    <lineage>
        <taxon>Eukaryota</taxon>
        <taxon>Metazoa</taxon>
        <taxon>Ecdysozoa</taxon>
        <taxon>Arthropoda</taxon>
        <taxon>Hexapoda</taxon>
        <taxon>Insecta</taxon>
        <taxon>Pterygota</taxon>
        <taxon>Neoptera</taxon>
        <taxon>Endopterygota</taxon>
        <taxon>Diptera</taxon>
        <taxon>Nematocera</taxon>
        <taxon>Psychodoidea</taxon>
        <taxon>Psychodidae</taxon>
        <taxon>Lutzomyia</taxon>
        <taxon>Lutzomyia</taxon>
    </lineage>
</organism>
<dbReference type="SMART" id="SM00838">
    <property type="entry name" value="EFG_C"/>
    <property type="match status" value="1"/>
</dbReference>
<feature type="binding site" evidence="9">
    <location>
        <begin position="173"/>
        <end position="176"/>
    </location>
    <ligand>
        <name>GTP</name>
        <dbReference type="ChEBI" id="CHEBI:37565"/>
    </ligand>
</feature>
<feature type="binding site" evidence="9">
    <location>
        <begin position="119"/>
        <end position="123"/>
    </location>
    <ligand>
        <name>GTP</name>
        <dbReference type="ChEBI" id="CHEBI:37565"/>
    </ligand>
</feature>
<dbReference type="CDD" id="cd01886">
    <property type="entry name" value="EF-G"/>
    <property type="match status" value="1"/>
</dbReference>
<dbReference type="Pfam" id="PF03764">
    <property type="entry name" value="EFG_IV"/>
    <property type="match status" value="1"/>
</dbReference>
<proteinExistence type="inferred from homology"/>
<evidence type="ECO:0000256" key="3">
    <source>
        <dbReference type="ARBA" id="ARBA00022741"/>
    </source>
</evidence>
<dbReference type="InterPro" id="IPR031157">
    <property type="entry name" value="G_TR_CS"/>
</dbReference>
<dbReference type="InterPro" id="IPR000640">
    <property type="entry name" value="EFG_V-like"/>
</dbReference>
<feature type="domain" description="Tr-type G" evidence="10">
    <location>
        <begin position="43"/>
        <end position="320"/>
    </location>
</feature>
<dbReference type="GO" id="GO:0005739">
    <property type="term" value="C:mitochondrion"/>
    <property type="evidence" value="ECO:0007669"/>
    <property type="project" value="UniProtKB-SubCell"/>
</dbReference>
<dbReference type="InterPro" id="IPR005225">
    <property type="entry name" value="Small_GTP-bd"/>
</dbReference>
<keyword evidence="4 9" id="KW-0251">Elongation factor</keyword>
<keyword evidence="5 9" id="KW-0648">Protein biosynthesis</keyword>
<dbReference type="AlphaFoldDB" id="A0A7G3AI96"/>
<dbReference type="SUPFAM" id="SSF52540">
    <property type="entry name" value="P-loop containing nucleoside triphosphate hydrolases"/>
    <property type="match status" value="1"/>
</dbReference>
<dbReference type="Gene3D" id="3.30.230.10">
    <property type="match status" value="1"/>
</dbReference>
<evidence type="ECO:0000256" key="4">
    <source>
        <dbReference type="ARBA" id="ARBA00022768"/>
    </source>
</evidence>
<dbReference type="HAMAP" id="MF_00054_B">
    <property type="entry name" value="EF_G_EF_2_B"/>
    <property type="match status" value="1"/>
</dbReference>
<dbReference type="InterPro" id="IPR004161">
    <property type="entry name" value="EFTu-like_2"/>
</dbReference>
<keyword evidence="7 9" id="KW-0496">Mitochondrion</keyword>
<dbReference type="Pfam" id="PF00679">
    <property type="entry name" value="EFG_C"/>
    <property type="match status" value="1"/>
</dbReference>
<dbReference type="CDD" id="cd01434">
    <property type="entry name" value="EFG_mtEFG1_IV"/>
    <property type="match status" value="1"/>
</dbReference>
<dbReference type="PROSITE" id="PS51722">
    <property type="entry name" value="G_TR_2"/>
    <property type="match status" value="1"/>
</dbReference>
<dbReference type="Pfam" id="PF00009">
    <property type="entry name" value="GTP_EFTU"/>
    <property type="match status" value="1"/>
</dbReference>
<evidence type="ECO:0000256" key="1">
    <source>
        <dbReference type="ARBA" id="ARBA00004173"/>
    </source>
</evidence>
<dbReference type="Gene3D" id="2.40.30.10">
    <property type="entry name" value="Translation factors"/>
    <property type="match status" value="1"/>
</dbReference>
<dbReference type="CDD" id="cd04091">
    <property type="entry name" value="mtEFG1_II_like"/>
    <property type="match status" value="1"/>
</dbReference>
<comment type="similarity">
    <text evidence="2">Belongs to the TRAFAC class translation factor GTPase superfamily. Classic translation factor GTPase family. EF-G/EF-2 subfamily.</text>
</comment>
<dbReference type="FunFam" id="2.40.30.10:FF:000022">
    <property type="entry name" value="Elongation factor G, mitochondrial"/>
    <property type="match status" value="1"/>
</dbReference>
<evidence type="ECO:0000256" key="5">
    <source>
        <dbReference type="ARBA" id="ARBA00022917"/>
    </source>
</evidence>
<evidence type="ECO:0000256" key="6">
    <source>
        <dbReference type="ARBA" id="ARBA00022946"/>
    </source>
</evidence>
<keyword evidence="6" id="KW-0809">Transit peptide</keyword>
<dbReference type="SMART" id="SM00889">
    <property type="entry name" value="EFG_IV"/>
    <property type="match status" value="1"/>
</dbReference>
<dbReference type="GO" id="GO:0003924">
    <property type="term" value="F:GTPase activity"/>
    <property type="evidence" value="ECO:0007669"/>
    <property type="project" value="UniProtKB-UniRule"/>
</dbReference>
<dbReference type="PANTHER" id="PTHR43636:SF2">
    <property type="entry name" value="ELONGATION FACTOR G, MITOCHONDRIAL"/>
    <property type="match status" value="1"/>
</dbReference>
<evidence type="ECO:0000259" key="10">
    <source>
        <dbReference type="PROSITE" id="PS51722"/>
    </source>
</evidence>
<evidence type="ECO:0000256" key="8">
    <source>
        <dbReference type="ARBA" id="ARBA00023134"/>
    </source>
</evidence>
<dbReference type="FunFam" id="3.40.50.300:FF:000539">
    <property type="entry name" value="Elongation factor G, mitochondrial"/>
    <property type="match status" value="1"/>
</dbReference>
<dbReference type="NCBIfam" id="TIGR00484">
    <property type="entry name" value="EF-G"/>
    <property type="match status" value="1"/>
</dbReference>
<comment type="similarity">
    <text evidence="9">Belongs to the GTP-binding elongation factor family. EF-G/EF-2 subfamily.</text>
</comment>
<dbReference type="InterPro" id="IPR041095">
    <property type="entry name" value="EFG_II"/>
</dbReference>
<dbReference type="Pfam" id="PF03144">
    <property type="entry name" value="GTP_EFTU_D2"/>
    <property type="match status" value="1"/>
</dbReference>
<comment type="function">
    <text evidence="9">Mitochondrial GTPase that catalyzes the GTP-dependent ribosomal translocation step during translation elongation. During this step, the ribosome changes from the pre-translocational (PRE) to the post-translocational (POST) state as the newly formed A-site-bound peptidyl-tRNA and P-site-bound deacylated tRNA move to the P and E sites, respectively. Catalyzes the coordinated movement of the two tRNA molecules, the mRNA and conformational changes in the ribosome.</text>
</comment>
<dbReference type="InterPro" id="IPR004540">
    <property type="entry name" value="Transl_elong_EFG/EF2"/>
</dbReference>
<dbReference type="InterPro" id="IPR035649">
    <property type="entry name" value="EFG_V"/>
</dbReference>
<dbReference type="InterPro" id="IPR005517">
    <property type="entry name" value="Transl_elong_EFG/EF2_IV"/>
</dbReference>